<dbReference type="GO" id="GO:0016757">
    <property type="term" value="F:glycosyltransferase activity"/>
    <property type="evidence" value="ECO:0007669"/>
    <property type="project" value="UniProtKB-KW"/>
</dbReference>
<evidence type="ECO:0000313" key="5">
    <source>
        <dbReference type="Proteomes" id="UP000284243"/>
    </source>
</evidence>
<reference evidence="4 5" key="1">
    <citation type="submission" date="2018-08" db="EMBL/GenBank/DDBJ databases">
        <title>A genome reference for cultivated species of the human gut microbiota.</title>
        <authorList>
            <person name="Zou Y."/>
            <person name="Xue W."/>
            <person name="Luo G."/>
        </authorList>
    </citation>
    <scope>NUCLEOTIDE SEQUENCE [LARGE SCALE GENOMIC DNA]</scope>
    <source>
        <strain evidence="4 5">AF16-14</strain>
    </source>
</reference>
<dbReference type="Pfam" id="PF00534">
    <property type="entry name" value="Glycos_transf_1"/>
    <property type="match status" value="1"/>
</dbReference>
<dbReference type="PANTHER" id="PTHR12526">
    <property type="entry name" value="GLYCOSYLTRANSFERASE"/>
    <property type="match status" value="1"/>
</dbReference>
<keyword evidence="1" id="KW-0328">Glycosyltransferase</keyword>
<dbReference type="Gene3D" id="3.40.50.2000">
    <property type="entry name" value="Glycogen Phosphorylase B"/>
    <property type="match status" value="2"/>
</dbReference>
<evidence type="ECO:0000256" key="1">
    <source>
        <dbReference type="ARBA" id="ARBA00022676"/>
    </source>
</evidence>
<dbReference type="AlphaFoldDB" id="A0A412TJT1"/>
<feature type="domain" description="Glycosyl transferase family 1" evidence="3">
    <location>
        <begin position="219"/>
        <end position="352"/>
    </location>
</feature>
<evidence type="ECO:0000313" key="4">
    <source>
        <dbReference type="EMBL" id="RGU54042.1"/>
    </source>
</evidence>
<comment type="caution">
    <text evidence="4">The sequence shown here is derived from an EMBL/GenBank/DDBJ whole genome shotgun (WGS) entry which is preliminary data.</text>
</comment>
<accession>A0A412TJT1</accession>
<dbReference type="EMBL" id="QRYC01000039">
    <property type="protein sequence ID" value="RGU54042.1"/>
    <property type="molecule type" value="Genomic_DNA"/>
</dbReference>
<dbReference type="RefSeq" id="WP_118160790.1">
    <property type="nucleotide sequence ID" value="NZ_QRYC01000039.1"/>
</dbReference>
<dbReference type="Proteomes" id="UP000284243">
    <property type="component" value="Unassembled WGS sequence"/>
</dbReference>
<sequence>MKKVALIYSKNISDLTGVSAVMRSFAENKDLFKKNGIELSVYSRENICNKSQILKEARRSNNLKQRIKSKISQFITKHAKKHSLFAFLKIYIASIRPAKKIVQYFVNQNKKYDIIFIHEIFTCYEYLKQCQSQAKTIFIIHCCGDIYSSYKLDYKNFEKSIYYKYLLHIESRVLSEVNKLGFVAQTPCRNFLKEYPDFHKENIFHVWNGIAIIPKIDIQENQKKYLEICCIATIYERKGQKFIVEALNTLKHSGSLPDIHFSIVGDGTSKNELQQLSIDYGIEKYITFCGSSNDITHYLSQSDIFILPSMDEGFPISILEAMRASLPIVSTKVGGIPEMLENGVNGIFIDPSTKGVCDFISNINNYDWKAMGEKSYQIFLEKFTVKTMIDSYSSVINQLS</sequence>
<dbReference type="SUPFAM" id="SSF53756">
    <property type="entry name" value="UDP-Glycosyltransferase/glycogen phosphorylase"/>
    <property type="match status" value="1"/>
</dbReference>
<proteinExistence type="predicted"/>
<keyword evidence="2 4" id="KW-0808">Transferase</keyword>
<dbReference type="InterPro" id="IPR001296">
    <property type="entry name" value="Glyco_trans_1"/>
</dbReference>
<dbReference type="PANTHER" id="PTHR12526:SF629">
    <property type="entry name" value="TEICHURONIC ACID BIOSYNTHESIS GLYCOSYLTRANSFERASE TUAH-RELATED"/>
    <property type="match status" value="1"/>
</dbReference>
<evidence type="ECO:0000259" key="3">
    <source>
        <dbReference type="Pfam" id="PF00534"/>
    </source>
</evidence>
<gene>
    <name evidence="4" type="ORF">DWW57_17660</name>
</gene>
<protein>
    <submittedName>
        <fullName evidence="4">Glycosyltransferase family 1 protein</fullName>
    </submittedName>
</protein>
<evidence type="ECO:0000256" key="2">
    <source>
        <dbReference type="ARBA" id="ARBA00022679"/>
    </source>
</evidence>
<dbReference type="CDD" id="cd03801">
    <property type="entry name" value="GT4_PimA-like"/>
    <property type="match status" value="1"/>
</dbReference>
<name>A0A412TJT1_9BACT</name>
<organism evidence="4 5">
    <name type="scientific">Odoribacter splanchnicus</name>
    <dbReference type="NCBI Taxonomy" id="28118"/>
    <lineage>
        <taxon>Bacteria</taxon>
        <taxon>Pseudomonadati</taxon>
        <taxon>Bacteroidota</taxon>
        <taxon>Bacteroidia</taxon>
        <taxon>Bacteroidales</taxon>
        <taxon>Odoribacteraceae</taxon>
        <taxon>Odoribacter</taxon>
    </lineage>
</organism>